<accession>Q4DVS6</accession>
<name>Q4DVS6_TRYCC</name>
<comment type="caution">
    <text evidence="2">The sequence shown here is derived from an EMBL/GenBank/DDBJ whole genome shotgun (WGS) entry which is preliminary data.</text>
</comment>
<dbReference type="RefSeq" id="XP_818488.1">
    <property type="nucleotide sequence ID" value="XM_813395.1"/>
</dbReference>
<reference evidence="2 3" key="1">
    <citation type="journal article" date="2005" name="Science">
        <title>The genome sequence of Trypanosoma cruzi, etiologic agent of Chagas disease.</title>
        <authorList>
            <person name="El-Sayed N.M."/>
            <person name="Myler P.J."/>
            <person name="Bartholomeu D.C."/>
            <person name="Nilsson D."/>
            <person name="Aggarwal G."/>
            <person name="Tran A.N."/>
            <person name="Ghedin E."/>
            <person name="Worthey E.A."/>
            <person name="Delcher A.L."/>
            <person name="Blandin G."/>
            <person name="Westenberger S.J."/>
            <person name="Caler E."/>
            <person name="Cerqueira G.C."/>
            <person name="Branche C."/>
            <person name="Haas B."/>
            <person name="Anupama A."/>
            <person name="Arner E."/>
            <person name="Aslund L."/>
            <person name="Attipoe P."/>
            <person name="Bontempi E."/>
            <person name="Bringaud F."/>
            <person name="Burton P."/>
            <person name="Cadag E."/>
            <person name="Campbell D.A."/>
            <person name="Carrington M."/>
            <person name="Crabtree J."/>
            <person name="Darban H."/>
            <person name="da Silveira J.F."/>
            <person name="de Jong P."/>
            <person name="Edwards K."/>
            <person name="Englund P.T."/>
            <person name="Fazelina G."/>
            <person name="Feldblyum T."/>
            <person name="Ferella M."/>
            <person name="Frasch A.C."/>
            <person name="Gull K."/>
            <person name="Horn D."/>
            <person name="Hou L."/>
            <person name="Huang Y."/>
            <person name="Kindlund E."/>
            <person name="Klingbeil M."/>
            <person name="Kluge S."/>
            <person name="Koo H."/>
            <person name="Lacerda D."/>
            <person name="Levin M.J."/>
            <person name="Lorenzi H."/>
            <person name="Louie T."/>
            <person name="Machado C.R."/>
            <person name="McCulloch R."/>
            <person name="McKenna A."/>
            <person name="Mizuno Y."/>
            <person name="Mottram J.C."/>
            <person name="Nelson S."/>
            <person name="Ochaya S."/>
            <person name="Osoegawa K."/>
            <person name="Pai G."/>
            <person name="Parsons M."/>
            <person name="Pentony M."/>
            <person name="Pettersson U."/>
            <person name="Pop M."/>
            <person name="Ramirez J.L."/>
            <person name="Rinta J."/>
            <person name="Robertson L."/>
            <person name="Salzberg S.L."/>
            <person name="Sanchez D.O."/>
            <person name="Seyler A."/>
            <person name="Sharma R."/>
            <person name="Shetty J."/>
            <person name="Simpson A.J."/>
            <person name="Sisk E."/>
            <person name="Tammi M.T."/>
            <person name="Tarleton R."/>
            <person name="Teixeira S."/>
            <person name="Van Aken S."/>
            <person name="Vogt C."/>
            <person name="Ward P.N."/>
            <person name="Wickstead B."/>
            <person name="Wortman J."/>
            <person name="White O."/>
            <person name="Fraser C.M."/>
            <person name="Stuart K.D."/>
            <person name="Andersson B."/>
        </authorList>
    </citation>
    <scope>NUCLEOTIDE SEQUENCE [LARGE SCALE GENOMIC DNA]</scope>
    <source>
        <strain evidence="2 3">CL Brener</strain>
    </source>
</reference>
<gene>
    <name evidence="2" type="ORF">Tc00.1047053510361.220</name>
</gene>
<proteinExistence type="predicted"/>
<keyword evidence="1" id="KW-0472">Membrane</keyword>
<keyword evidence="1" id="KW-1133">Transmembrane helix</keyword>
<evidence type="ECO:0000313" key="2">
    <source>
        <dbReference type="EMBL" id="EAN96637.1"/>
    </source>
</evidence>
<dbReference type="KEGG" id="tcr:510361.220"/>
<protein>
    <recommendedName>
        <fullName evidence="4">Surface protease GP63</fullName>
    </recommendedName>
</protein>
<evidence type="ECO:0008006" key="4">
    <source>
        <dbReference type="Google" id="ProtNLM"/>
    </source>
</evidence>
<feature type="transmembrane region" description="Helical" evidence="1">
    <location>
        <begin position="6"/>
        <end position="27"/>
    </location>
</feature>
<dbReference type="EMBL" id="AAHK01000139">
    <property type="protein sequence ID" value="EAN96637.1"/>
    <property type="molecule type" value="Genomic_DNA"/>
</dbReference>
<keyword evidence="3" id="KW-1185">Reference proteome</keyword>
<keyword evidence="1" id="KW-0812">Transmembrane</keyword>
<organism evidence="2 3">
    <name type="scientific">Trypanosoma cruzi (strain CL Brener)</name>
    <dbReference type="NCBI Taxonomy" id="353153"/>
    <lineage>
        <taxon>Eukaryota</taxon>
        <taxon>Discoba</taxon>
        <taxon>Euglenozoa</taxon>
        <taxon>Kinetoplastea</taxon>
        <taxon>Metakinetoplastina</taxon>
        <taxon>Trypanosomatida</taxon>
        <taxon>Trypanosomatidae</taxon>
        <taxon>Trypanosoma</taxon>
        <taxon>Schizotrypanum</taxon>
    </lineage>
</organism>
<dbReference type="PaxDb" id="353153-Q4DVS6"/>
<evidence type="ECO:0000313" key="3">
    <source>
        <dbReference type="Proteomes" id="UP000002296"/>
    </source>
</evidence>
<dbReference type="Proteomes" id="UP000002296">
    <property type="component" value="Unassembled WGS sequence"/>
</dbReference>
<sequence length="166" mass="18471">MIFIDFSFEILSLLLIPVKPLNVFCYSMRQLIHVAPRSAVLPVLLVVMMFVMCCAGGRFAASLTYSCSSDKAMRADRAKSIPAVVRDVPFGYEGASQTCTVIGRNGWAPTRIDVSTRDVDGTRKYCSSEWYCAMNSLVAIASVKVTFFYAEKREVFVSLYFAATVR</sequence>
<evidence type="ECO:0000256" key="1">
    <source>
        <dbReference type="SAM" id="Phobius"/>
    </source>
</evidence>
<feature type="transmembrane region" description="Helical" evidence="1">
    <location>
        <begin position="39"/>
        <end position="61"/>
    </location>
</feature>
<dbReference type="AlphaFoldDB" id="Q4DVS6"/>
<dbReference type="GeneID" id="3550750"/>
<dbReference type="InParanoid" id="Q4DVS6"/>